<feature type="domain" description="Core shell protein Gag P30" evidence="2">
    <location>
        <begin position="36"/>
        <end position="97"/>
    </location>
</feature>
<feature type="region of interest" description="Disordered" evidence="1">
    <location>
        <begin position="180"/>
        <end position="210"/>
    </location>
</feature>
<name>A0AA40HQG8_CNENI</name>
<gene>
    <name evidence="3" type="ORF">QTO34_004685</name>
</gene>
<dbReference type="InterPro" id="IPR003036">
    <property type="entry name" value="Gag_P30"/>
</dbReference>
<evidence type="ECO:0000259" key="2">
    <source>
        <dbReference type="Pfam" id="PF02093"/>
    </source>
</evidence>
<proteinExistence type="predicted"/>
<evidence type="ECO:0000313" key="3">
    <source>
        <dbReference type="EMBL" id="KAK1335105.1"/>
    </source>
</evidence>
<dbReference type="EMBL" id="JAULJE010000014">
    <property type="protein sequence ID" value="KAK1335105.1"/>
    <property type="molecule type" value="Genomic_DNA"/>
</dbReference>
<dbReference type="AlphaFoldDB" id="A0AA40HQG8"/>
<reference evidence="3" key="1">
    <citation type="submission" date="2023-06" db="EMBL/GenBank/DDBJ databases">
        <title>Reference genome for the Northern bat (Eptesicus nilssonii), a most northern bat species.</title>
        <authorList>
            <person name="Laine V.N."/>
            <person name="Pulliainen A.T."/>
            <person name="Lilley T.M."/>
        </authorList>
    </citation>
    <scope>NUCLEOTIDE SEQUENCE</scope>
    <source>
        <strain evidence="3">BLF_Eptnil</strain>
        <tissue evidence="3">Kidney</tissue>
    </source>
</reference>
<dbReference type="GO" id="GO:0019068">
    <property type="term" value="P:virion assembly"/>
    <property type="evidence" value="ECO:0007669"/>
    <property type="project" value="InterPro"/>
</dbReference>
<sequence length="232" mass="25856">MQMPLRETRGPQRMAPDGTLLEGRSVFYYQPFTTTDHLNWKHHTPAYSEKPQAMIDLLELVFQTHKPTWVYCKQLLLTFFITEEQMRIVTEARRRRGGAGLGVAGVADWAGGTLSLRRQRRRELSVCAMAVLWHRRGLWGSEPTSRRGPSKAGELGACPLLHQAFQKPLPRRRLLKGLVHQRTGTQLPRDRKRGAVCSGTSGPPAIKSGEQAASSVRGACKALWGSGYGLDG</sequence>
<comment type="caution">
    <text evidence="3">The sequence shown here is derived from an EMBL/GenBank/DDBJ whole genome shotgun (WGS) entry which is preliminary data.</text>
</comment>
<accession>A0AA40HQG8</accession>
<organism evidence="3 4">
    <name type="scientific">Cnephaeus nilssonii</name>
    <name type="common">Northern bat</name>
    <name type="synonym">Eptesicus nilssonii</name>
    <dbReference type="NCBI Taxonomy" id="3371016"/>
    <lineage>
        <taxon>Eukaryota</taxon>
        <taxon>Metazoa</taxon>
        <taxon>Chordata</taxon>
        <taxon>Craniata</taxon>
        <taxon>Vertebrata</taxon>
        <taxon>Euteleostomi</taxon>
        <taxon>Mammalia</taxon>
        <taxon>Eutheria</taxon>
        <taxon>Laurasiatheria</taxon>
        <taxon>Chiroptera</taxon>
        <taxon>Yangochiroptera</taxon>
        <taxon>Vespertilionidae</taxon>
        <taxon>Cnephaeus</taxon>
    </lineage>
</organism>
<dbReference type="InterPro" id="IPR050462">
    <property type="entry name" value="Retroviral_Gag-Pol_poly"/>
</dbReference>
<dbReference type="PANTHER" id="PTHR33166">
    <property type="entry name" value="GAG_P30 DOMAIN-CONTAINING PROTEIN"/>
    <property type="match status" value="1"/>
</dbReference>
<dbReference type="InterPro" id="IPR008919">
    <property type="entry name" value="Retrov_capsid_N"/>
</dbReference>
<feature type="non-terminal residue" evidence="3">
    <location>
        <position position="232"/>
    </location>
</feature>
<protein>
    <recommendedName>
        <fullName evidence="2">Core shell protein Gag P30 domain-containing protein</fullName>
    </recommendedName>
</protein>
<evidence type="ECO:0000313" key="4">
    <source>
        <dbReference type="Proteomes" id="UP001177744"/>
    </source>
</evidence>
<dbReference type="Pfam" id="PF02093">
    <property type="entry name" value="Gag_p30"/>
    <property type="match status" value="1"/>
</dbReference>
<dbReference type="Proteomes" id="UP001177744">
    <property type="component" value="Unassembled WGS sequence"/>
</dbReference>
<keyword evidence="4" id="KW-1185">Reference proteome</keyword>
<dbReference type="Gene3D" id="1.10.375.10">
    <property type="entry name" value="Human Immunodeficiency Virus Type 1 Capsid Protein"/>
    <property type="match status" value="1"/>
</dbReference>
<dbReference type="SUPFAM" id="SSF47943">
    <property type="entry name" value="Retrovirus capsid protein, N-terminal core domain"/>
    <property type="match status" value="1"/>
</dbReference>
<evidence type="ECO:0000256" key="1">
    <source>
        <dbReference type="SAM" id="MobiDB-lite"/>
    </source>
</evidence>